<dbReference type="InterPro" id="IPR050245">
    <property type="entry name" value="PrsA_foldase"/>
</dbReference>
<organism evidence="2 3">
    <name type="scientific">candidate division WWE3 bacterium</name>
    <dbReference type="NCBI Taxonomy" id="2053526"/>
    <lineage>
        <taxon>Bacteria</taxon>
        <taxon>Katanobacteria</taxon>
    </lineage>
</organism>
<sequence>MKKILNKIKGFFKKSDNKLPKCNMCNKIKTFFKKIDLRKWFKENKLLSIGVIAILIAFLFGLFLKSYFIAATINGKPISRSMVVRRLEKNQGLTTLNSIITEELIRQEGKKKGIKITKEEINDEMTNIEESLKGQNQTLEEILASQGMTRDELIENIELQKLIERILADKATVTDEEVQKYIDDNKASLPEGTNMEDVKTLVKQQLVQQKISTEFQTWLDSIRKDAKINILVKY</sequence>
<gene>
    <name evidence="2" type="ORF">GYA37_00630</name>
</gene>
<dbReference type="Proteomes" id="UP000590542">
    <property type="component" value="Unassembled WGS sequence"/>
</dbReference>
<keyword evidence="1" id="KW-0472">Membrane</keyword>
<protein>
    <recommendedName>
        <fullName evidence="4">SurA N-terminal domain-containing protein</fullName>
    </recommendedName>
</protein>
<evidence type="ECO:0000256" key="1">
    <source>
        <dbReference type="SAM" id="Phobius"/>
    </source>
</evidence>
<keyword evidence="1" id="KW-0812">Transmembrane</keyword>
<dbReference type="InterPro" id="IPR027304">
    <property type="entry name" value="Trigger_fact/SurA_dom_sf"/>
</dbReference>
<dbReference type="Pfam" id="PF13624">
    <property type="entry name" value="SurA_N_3"/>
    <property type="match status" value="1"/>
</dbReference>
<dbReference type="PANTHER" id="PTHR47245">
    <property type="entry name" value="PEPTIDYLPROLYL ISOMERASE"/>
    <property type="match status" value="1"/>
</dbReference>
<comment type="caution">
    <text evidence="2">The sequence shown here is derived from an EMBL/GenBank/DDBJ whole genome shotgun (WGS) entry which is preliminary data.</text>
</comment>
<dbReference type="SUPFAM" id="SSF109998">
    <property type="entry name" value="Triger factor/SurA peptide-binding domain-like"/>
    <property type="match status" value="1"/>
</dbReference>
<proteinExistence type="predicted"/>
<dbReference type="AlphaFoldDB" id="A0A7X9E6D1"/>
<accession>A0A7X9E6D1</accession>
<keyword evidence="1" id="KW-1133">Transmembrane helix</keyword>
<feature type="transmembrane region" description="Helical" evidence="1">
    <location>
        <begin position="46"/>
        <end position="70"/>
    </location>
</feature>
<evidence type="ECO:0000313" key="2">
    <source>
        <dbReference type="EMBL" id="NMB91334.1"/>
    </source>
</evidence>
<evidence type="ECO:0000313" key="3">
    <source>
        <dbReference type="Proteomes" id="UP000590542"/>
    </source>
</evidence>
<dbReference type="PANTHER" id="PTHR47245:SF2">
    <property type="entry name" value="PEPTIDYL-PROLYL CIS-TRANS ISOMERASE HP_0175-RELATED"/>
    <property type="match status" value="1"/>
</dbReference>
<name>A0A7X9E6D1_UNCKA</name>
<evidence type="ECO:0008006" key="4">
    <source>
        <dbReference type="Google" id="ProtNLM"/>
    </source>
</evidence>
<dbReference type="Gene3D" id="1.10.4030.10">
    <property type="entry name" value="Porin chaperone SurA, peptide-binding domain"/>
    <property type="match status" value="1"/>
</dbReference>
<dbReference type="EMBL" id="JAAZNV010000006">
    <property type="protein sequence ID" value="NMB91334.1"/>
    <property type="molecule type" value="Genomic_DNA"/>
</dbReference>
<reference evidence="2 3" key="1">
    <citation type="journal article" date="2020" name="Biotechnol. Biofuels">
        <title>New insights from the biogas microbiome by comprehensive genome-resolved metagenomics of nearly 1600 species originating from multiple anaerobic digesters.</title>
        <authorList>
            <person name="Campanaro S."/>
            <person name="Treu L."/>
            <person name="Rodriguez-R L.M."/>
            <person name="Kovalovszki A."/>
            <person name="Ziels R.M."/>
            <person name="Maus I."/>
            <person name="Zhu X."/>
            <person name="Kougias P.G."/>
            <person name="Basile A."/>
            <person name="Luo G."/>
            <person name="Schluter A."/>
            <person name="Konstantinidis K.T."/>
            <person name="Angelidaki I."/>
        </authorList>
    </citation>
    <scope>NUCLEOTIDE SEQUENCE [LARGE SCALE GENOMIC DNA]</scope>
    <source>
        <strain evidence="2">AS27yjCOA_202</strain>
    </source>
</reference>